<gene>
    <name evidence="9" type="ORF">MEDL_20736</name>
</gene>
<dbReference type="InterPro" id="IPR007110">
    <property type="entry name" value="Ig-like_dom"/>
</dbReference>
<evidence type="ECO:0000259" key="8">
    <source>
        <dbReference type="PROSITE" id="PS50871"/>
    </source>
</evidence>
<feature type="domain" description="C1q" evidence="8">
    <location>
        <begin position="70"/>
        <end position="211"/>
    </location>
</feature>
<evidence type="ECO:0000313" key="9">
    <source>
        <dbReference type="EMBL" id="CAG2206324.1"/>
    </source>
</evidence>
<dbReference type="Pfam" id="PF00386">
    <property type="entry name" value="C1q"/>
    <property type="match status" value="1"/>
</dbReference>
<dbReference type="Proteomes" id="UP000683360">
    <property type="component" value="Unassembled WGS sequence"/>
</dbReference>
<keyword evidence="5" id="KW-0812">Transmembrane</keyword>
<keyword evidence="2" id="KW-0964">Secreted</keyword>
<dbReference type="SMART" id="SM00110">
    <property type="entry name" value="C1Q"/>
    <property type="match status" value="1"/>
</dbReference>
<dbReference type="OrthoDB" id="6119358at2759"/>
<feature type="chain" id="PRO_5035763747" evidence="6">
    <location>
        <begin position="27"/>
        <end position="799"/>
    </location>
</feature>
<dbReference type="GO" id="GO:0005576">
    <property type="term" value="C:extracellular region"/>
    <property type="evidence" value="ECO:0007669"/>
    <property type="project" value="UniProtKB-SubCell"/>
</dbReference>
<evidence type="ECO:0000256" key="5">
    <source>
        <dbReference type="SAM" id="Phobius"/>
    </source>
</evidence>
<keyword evidence="10" id="KW-1185">Reference proteome</keyword>
<evidence type="ECO:0000313" key="10">
    <source>
        <dbReference type="Proteomes" id="UP000683360"/>
    </source>
</evidence>
<evidence type="ECO:0000259" key="7">
    <source>
        <dbReference type="PROSITE" id="PS50835"/>
    </source>
</evidence>
<feature type="region of interest" description="Disordered" evidence="4">
    <location>
        <begin position="738"/>
        <end position="763"/>
    </location>
</feature>
<dbReference type="InterPro" id="IPR001073">
    <property type="entry name" value="C1q_dom"/>
</dbReference>
<feature type="signal peptide" evidence="6">
    <location>
        <begin position="1"/>
        <end position="26"/>
    </location>
</feature>
<evidence type="ECO:0000256" key="2">
    <source>
        <dbReference type="ARBA" id="ARBA00022525"/>
    </source>
</evidence>
<evidence type="ECO:0000256" key="4">
    <source>
        <dbReference type="SAM" id="MobiDB-lite"/>
    </source>
</evidence>
<dbReference type="InterPro" id="IPR050822">
    <property type="entry name" value="Cerebellin_Synaptic_Org"/>
</dbReference>
<sequence length="799" mass="89873">MMYCKLEKGNVLTVLILLFCNCIVSKDPHCSEEDSVESFKEEFIAIKKGASLVVNTDPDNVLRGLNRPVRATTQVAFHARLKNDLTSIGTNQPIVFDDVTLNNGNAYNAGDGIFITPVAGVYVFALSIMVVREHHISITLKSTDGVIGIIYVDDGQFTYNSASNVFLTRLNKGVHVWARKRRWTVPSRKKRLRRLVYTTLGSDLQINISDSEQSIECKFNATDTNSEITTLNIQAPQQLGNTLLKTDDDVYRMDGSTIDLTFTFNVSLWSREHEHSSHDNYYQFQLRIINASSKDLGNYTCSVKVPIELRVAPIQFLDQNDDNIIYVQEGNTFGISCACITGYDVEKMSIEENLVSLAENNSNLVTFFFKPDRQDYSREFVYAPGVRMLLGVNRIDCFPGGFPDTYTFFRWEHQSEIGEHIRFLNGLGNGTLILQTLPQRYQISGIYVCTVSNGIADTNGSKFQRGFTSINYQGAPIFVPGHSEPGEPLILTFLLYSDPLLDDIWIKSVGTDRNQSETKHEFRISNTTLSYTAFGNKGNISGYGITIETNILNSNDFSVYKIWAKNKLGVASYIFEIIAVESQKRNELNNNHNVKQLPRFITIVTIATCLLVYIVLSHIFVCVRHRRTRRSIVSESLLEDMYDEIGTISDQTVNISPLPTALSERVQQFRRIRSLQPESSTLNVNNQLTTDRTFNTSSRLSVQEYQPNALHINNIFGVTSNVSPVIATNDIAHIQIRQHSSNSNRQSTISSISEDSSSGSSGATQIAFNIDEGYENPYQIVIKEGQDSHTYSHLTKQSE</sequence>
<protein>
    <submittedName>
        <fullName evidence="9">CAPRIN2</fullName>
    </submittedName>
</protein>
<reference evidence="9" key="1">
    <citation type="submission" date="2021-03" db="EMBL/GenBank/DDBJ databases">
        <authorList>
            <person name="Bekaert M."/>
        </authorList>
    </citation>
    <scope>NUCLEOTIDE SEQUENCE</scope>
</reference>
<dbReference type="InterPro" id="IPR008983">
    <property type="entry name" value="Tumour_necrosis_fac-like_dom"/>
</dbReference>
<evidence type="ECO:0000256" key="1">
    <source>
        <dbReference type="ARBA" id="ARBA00004613"/>
    </source>
</evidence>
<dbReference type="EMBL" id="CAJPWZ010001046">
    <property type="protein sequence ID" value="CAG2206324.1"/>
    <property type="molecule type" value="Genomic_DNA"/>
</dbReference>
<accession>A0A8S3RIT2</accession>
<proteinExistence type="predicted"/>
<dbReference type="SUPFAM" id="SSF49842">
    <property type="entry name" value="TNF-like"/>
    <property type="match status" value="1"/>
</dbReference>
<dbReference type="PROSITE" id="PS50835">
    <property type="entry name" value="IG_LIKE"/>
    <property type="match status" value="1"/>
</dbReference>
<dbReference type="PANTHER" id="PTHR22923:SF116">
    <property type="entry name" value="C1Q DOMAIN-CONTAINING PROTEIN"/>
    <property type="match status" value="1"/>
</dbReference>
<feature type="compositionally biased region" description="Low complexity" evidence="4">
    <location>
        <begin position="740"/>
        <end position="762"/>
    </location>
</feature>
<evidence type="ECO:0000256" key="6">
    <source>
        <dbReference type="SAM" id="SignalP"/>
    </source>
</evidence>
<comment type="subcellular location">
    <subcellularLocation>
        <location evidence="1">Secreted</location>
    </subcellularLocation>
</comment>
<keyword evidence="3 6" id="KW-0732">Signal</keyword>
<keyword evidence="5" id="KW-0472">Membrane</keyword>
<feature type="transmembrane region" description="Helical" evidence="5">
    <location>
        <begin position="600"/>
        <end position="623"/>
    </location>
</feature>
<feature type="domain" description="Ig-like" evidence="7">
    <location>
        <begin position="371"/>
        <end position="468"/>
    </location>
</feature>
<organism evidence="9 10">
    <name type="scientific">Mytilus edulis</name>
    <name type="common">Blue mussel</name>
    <dbReference type="NCBI Taxonomy" id="6550"/>
    <lineage>
        <taxon>Eukaryota</taxon>
        <taxon>Metazoa</taxon>
        <taxon>Spiralia</taxon>
        <taxon>Lophotrochozoa</taxon>
        <taxon>Mollusca</taxon>
        <taxon>Bivalvia</taxon>
        <taxon>Autobranchia</taxon>
        <taxon>Pteriomorphia</taxon>
        <taxon>Mytilida</taxon>
        <taxon>Mytiloidea</taxon>
        <taxon>Mytilidae</taxon>
        <taxon>Mytilinae</taxon>
        <taxon>Mytilus</taxon>
    </lineage>
</organism>
<name>A0A8S3RIT2_MYTED</name>
<dbReference type="AlphaFoldDB" id="A0A8S3RIT2"/>
<dbReference type="PROSITE" id="PS50871">
    <property type="entry name" value="C1Q"/>
    <property type="match status" value="1"/>
</dbReference>
<evidence type="ECO:0000256" key="3">
    <source>
        <dbReference type="ARBA" id="ARBA00022729"/>
    </source>
</evidence>
<comment type="caution">
    <text evidence="9">The sequence shown here is derived from an EMBL/GenBank/DDBJ whole genome shotgun (WGS) entry which is preliminary data.</text>
</comment>
<keyword evidence="5" id="KW-1133">Transmembrane helix</keyword>
<dbReference type="Gene3D" id="2.60.120.40">
    <property type="match status" value="1"/>
</dbReference>
<dbReference type="PANTHER" id="PTHR22923">
    <property type="entry name" value="CEREBELLIN-RELATED"/>
    <property type="match status" value="1"/>
</dbReference>